<keyword evidence="2" id="KW-1185">Reference proteome</keyword>
<evidence type="ECO:0000313" key="1">
    <source>
        <dbReference type="EMBL" id="KAF0698849.1"/>
    </source>
</evidence>
<evidence type="ECO:0000313" key="2">
    <source>
        <dbReference type="Proteomes" id="UP000478052"/>
    </source>
</evidence>
<accession>A0A6G0VMG0</accession>
<sequence length="158" mass="18446">MDFEKKSHLSARSKRRRIQEELKRDNEIVMGDSNYGPTTINRNFSSQTNNQSGFQPLNVTIDKSSTNQNPQELVRNQDVFEFLNEKSNVIFTSSSSESEQDEDYFINETYDQTFLFRTLIAKWAVDFNIPQNALNKLLVVLKQHKCFKDLPKDSRTIL</sequence>
<gene>
    <name evidence="1" type="ORF">FWK35_00037945</name>
</gene>
<dbReference type="Proteomes" id="UP000478052">
    <property type="component" value="Unassembled WGS sequence"/>
</dbReference>
<proteinExistence type="predicted"/>
<name>A0A6G0VMG0_APHCR</name>
<dbReference type="EMBL" id="VUJU01014919">
    <property type="protein sequence ID" value="KAF0698849.1"/>
    <property type="molecule type" value="Genomic_DNA"/>
</dbReference>
<reference evidence="1 2" key="1">
    <citation type="submission" date="2019-08" db="EMBL/GenBank/DDBJ databases">
        <title>Whole genome of Aphis craccivora.</title>
        <authorList>
            <person name="Voronova N.V."/>
            <person name="Shulinski R.S."/>
            <person name="Bandarenka Y.V."/>
            <person name="Zhorov D.G."/>
            <person name="Warner D."/>
        </authorList>
    </citation>
    <scope>NUCLEOTIDE SEQUENCE [LARGE SCALE GENOMIC DNA]</scope>
    <source>
        <strain evidence="1">180601</strain>
        <tissue evidence="1">Whole Body</tissue>
    </source>
</reference>
<feature type="non-terminal residue" evidence="1">
    <location>
        <position position="158"/>
    </location>
</feature>
<protein>
    <submittedName>
        <fullName evidence="1">Uncharacterized protein</fullName>
    </submittedName>
</protein>
<comment type="caution">
    <text evidence="1">The sequence shown here is derived from an EMBL/GenBank/DDBJ whole genome shotgun (WGS) entry which is preliminary data.</text>
</comment>
<dbReference type="AlphaFoldDB" id="A0A6G0VMG0"/>
<organism evidence="1 2">
    <name type="scientific">Aphis craccivora</name>
    <name type="common">Cowpea aphid</name>
    <dbReference type="NCBI Taxonomy" id="307492"/>
    <lineage>
        <taxon>Eukaryota</taxon>
        <taxon>Metazoa</taxon>
        <taxon>Ecdysozoa</taxon>
        <taxon>Arthropoda</taxon>
        <taxon>Hexapoda</taxon>
        <taxon>Insecta</taxon>
        <taxon>Pterygota</taxon>
        <taxon>Neoptera</taxon>
        <taxon>Paraneoptera</taxon>
        <taxon>Hemiptera</taxon>
        <taxon>Sternorrhyncha</taxon>
        <taxon>Aphidomorpha</taxon>
        <taxon>Aphidoidea</taxon>
        <taxon>Aphididae</taxon>
        <taxon>Aphidini</taxon>
        <taxon>Aphis</taxon>
        <taxon>Aphis</taxon>
    </lineage>
</organism>
<dbReference type="OrthoDB" id="7431418at2759"/>